<feature type="coiled-coil region" evidence="4">
    <location>
        <begin position="402"/>
        <end position="429"/>
    </location>
</feature>
<evidence type="ECO:0000256" key="2">
    <source>
        <dbReference type="ARBA" id="ARBA00022747"/>
    </source>
</evidence>
<evidence type="ECO:0000256" key="1">
    <source>
        <dbReference type="ARBA" id="ARBA00010923"/>
    </source>
</evidence>
<reference evidence="6" key="1">
    <citation type="submission" date="2018-01" db="EMBL/GenBank/DDBJ databases">
        <authorList>
            <person name="Yu X.-D."/>
        </authorList>
    </citation>
    <scope>NUCLEOTIDE SEQUENCE</scope>
    <source>
        <strain evidence="6">ZX-21</strain>
    </source>
</reference>
<proteinExistence type="inferred from homology"/>
<keyword evidence="4" id="KW-0175">Coiled coil</keyword>
<sequence length="484" mass="54930">MVEDTKNIWPKANLLDVCDVKTGKVDANHATEDGEYTFFTCALEPFKSNTFSFDGELIILPGNGANVGHVRFYKGKIEAYQRTYILHHIHIIPKYLYYNLLKNWRRINVEKQFGSATNYIKMGNFESYSLSLPPLAEQKVIADKLDELLAQVDTLKARLDAIPAILKRFRQSVLAAAVSGKLTEDWRSNNSLSNTKELIENLGNERRKVLEQEITQGNKETARLLKKIQSHAPKFPNETLPTSWEWTTFMQAMERVVDCHNKTAPYINDGIPLIRTTDIRDGKISLDGARYISQETYDYWSRRCPPKQGDIIFTREAPMGEAGIVPKGVTLCMGQRMMLLRPMPAFINAEYVLLNIQSLQFQQRMSRQAIGTGVKHLRVADVEALPFPLPPKAEQTEIVRRVEQLLTYADQVEQQVKNAQARVNQLTQSILAKAFRGELTEQWRQDNPELISGDNSAAALLQHIKAERSAAKPAKKTKGRKSDA</sequence>
<dbReference type="GO" id="GO:0003677">
    <property type="term" value="F:DNA binding"/>
    <property type="evidence" value="ECO:0007669"/>
    <property type="project" value="UniProtKB-KW"/>
</dbReference>
<evidence type="ECO:0000313" key="7">
    <source>
        <dbReference type="Proteomes" id="UP000237222"/>
    </source>
</evidence>
<dbReference type="EMBL" id="PQGG01000007">
    <property type="protein sequence ID" value="POP54260.1"/>
    <property type="molecule type" value="Genomic_DNA"/>
</dbReference>
<evidence type="ECO:0000256" key="3">
    <source>
        <dbReference type="ARBA" id="ARBA00023125"/>
    </source>
</evidence>
<dbReference type="Proteomes" id="UP000237222">
    <property type="component" value="Unassembled WGS sequence"/>
</dbReference>
<dbReference type="GO" id="GO:0009307">
    <property type="term" value="P:DNA restriction-modification system"/>
    <property type="evidence" value="ECO:0007669"/>
    <property type="project" value="UniProtKB-KW"/>
</dbReference>
<keyword evidence="2" id="KW-0680">Restriction system</keyword>
<evidence type="ECO:0000259" key="5">
    <source>
        <dbReference type="Pfam" id="PF01420"/>
    </source>
</evidence>
<name>A0A2S4HK48_9GAMM</name>
<dbReference type="AlphaFoldDB" id="A0A2S4HK48"/>
<dbReference type="GO" id="GO:0016740">
    <property type="term" value="F:transferase activity"/>
    <property type="evidence" value="ECO:0007669"/>
    <property type="project" value="UniProtKB-KW"/>
</dbReference>
<protein>
    <submittedName>
        <fullName evidence="6">4'-phosphopantetheinyl transferase</fullName>
    </submittedName>
</protein>
<keyword evidence="3" id="KW-0238">DNA-binding</keyword>
<dbReference type="RefSeq" id="WP_103683021.1">
    <property type="nucleotide sequence ID" value="NZ_PQGG01000007.1"/>
</dbReference>
<organism evidence="6 7">
    <name type="scientific">Zhongshania marina</name>
    <dbReference type="NCBI Taxonomy" id="2304603"/>
    <lineage>
        <taxon>Bacteria</taxon>
        <taxon>Pseudomonadati</taxon>
        <taxon>Pseudomonadota</taxon>
        <taxon>Gammaproteobacteria</taxon>
        <taxon>Cellvibrionales</taxon>
        <taxon>Spongiibacteraceae</taxon>
        <taxon>Zhongshania</taxon>
    </lineage>
</organism>
<dbReference type="PANTHER" id="PTHR43140:SF1">
    <property type="entry name" value="TYPE I RESTRICTION ENZYME ECOKI SPECIFICITY SUBUNIT"/>
    <property type="match status" value="1"/>
</dbReference>
<dbReference type="Pfam" id="PF01420">
    <property type="entry name" value="Methylase_S"/>
    <property type="match status" value="2"/>
</dbReference>
<dbReference type="Gene3D" id="3.90.220.20">
    <property type="entry name" value="DNA methylase specificity domains"/>
    <property type="match status" value="2"/>
</dbReference>
<accession>A0A2S4HK48</accession>
<evidence type="ECO:0000256" key="4">
    <source>
        <dbReference type="SAM" id="Coils"/>
    </source>
</evidence>
<keyword evidence="6" id="KW-0808">Transferase</keyword>
<feature type="domain" description="Type I restriction modification DNA specificity" evidence="5">
    <location>
        <begin position="295"/>
        <end position="418"/>
    </location>
</feature>
<dbReference type="InterPro" id="IPR051212">
    <property type="entry name" value="Type-I_RE_S_subunit"/>
</dbReference>
<dbReference type="PANTHER" id="PTHR43140">
    <property type="entry name" value="TYPE-1 RESTRICTION ENZYME ECOKI SPECIFICITY PROTEIN"/>
    <property type="match status" value="1"/>
</dbReference>
<dbReference type="SUPFAM" id="SSF116734">
    <property type="entry name" value="DNA methylase specificity domain"/>
    <property type="match status" value="2"/>
</dbReference>
<feature type="domain" description="Type I restriction modification DNA specificity" evidence="5">
    <location>
        <begin position="9"/>
        <end position="162"/>
    </location>
</feature>
<gene>
    <name evidence="6" type="ORF">C0068_03060</name>
</gene>
<comment type="similarity">
    <text evidence="1">Belongs to the type-I restriction system S methylase family.</text>
</comment>
<dbReference type="CDD" id="cd17246">
    <property type="entry name" value="RMtype1_S_SonII-TRD2-CR2_like"/>
    <property type="match status" value="1"/>
</dbReference>
<evidence type="ECO:0000313" key="6">
    <source>
        <dbReference type="EMBL" id="POP54260.1"/>
    </source>
</evidence>
<dbReference type="InterPro" id="IPR000055">
    <property type="entry name" value="Restrct_endonuc_typeI_TRD"/>
</dbReference>
<dbReference type="OrthoDB" id="5677527at2"/>
<dbReference type="InterPro" id="IPR044946">
    <property type="entry name" value="Restrct_endonuc_typeI_TRD_sf"/>
</dbReference>
<comment type="caution">
    <text evidence="6">The sequence shown here is derived from an EMBL/GenBank/DDBJ whole genome shotgun (WGS) entry which is preliminary data.</text>
</comment>